<proteinExistence type="predicted"/>
<reference evidence="2" key="1">
    <citation type="submission" date="2017-08" db="EMBL/GenBank/DDBJ databases">
        <authorList>
            <person name="de Groot N.N."/>
        </authorList>
    </citation>
    <scope>NUCLEOTIDE SEQUENCE [LARGE SCALE GENOMIC DNA]</scope>
</reference>
<organism evidence="1 2">
    <name type="scientific">Streptomyces phage Daudau</name>
    <dbReference type="NCBI Taxonomy" id="2041206"/>
    <lineage>
        <taxon>Viruses</taxon>
        <taxon>Duplodnaviria</taxon>
        <taxon>Heunggongvirae</taxon>
        <taxon>Uroviricota</taxon>
        <taxon>Caudoviricetes</taxon>
        <taxon>Arquatrovirinae</taxon>
        <taxon>Caelumvirus</taxon>
        <taxon>Caelumvirus daudau</taxon>
    </lineage>
</organism>
<keyword evidence="2" id="KW-1185">Reference proteome</keyword>
<gene>
    <name evidence="1" type="ORF">SEA_DAUDAU_21</name>
</gene>
<evidence type="ECO:0000313" key="1">
    <source>
        <dbReference type="EMBL" id="ATI18722.1"/>
    </source>
</evidence>
<name>A0A291LH28_9CAUD</name>
<protein>
    <submittedName>
        <fullName evidence="1">Uncharacterized protein</fullName>
    </submittedName>
</protein>
<dbReference type="EMBL" id="MF766045">
    <property type="protein sequence ID" value="ATI18722.1"/>
    <property type="molecule type" value="Genomic_DNA"/>
</dbReference>
<accession>A0A291LH28</accession>
<dbReference type="Proteomes" id="UP000229313">
    <property type="component" value="Segment"/>
</dbReference>
<evidence type="ECO:0000313" key="2">
    <source>
        <dbReference type="Proteomes" id="UP000229313"/>
    </source>
</evidence>
<sequence>MATAPKNFYRGQLPAEESIVYTTPTTGQAIITDIVATNIDTSSALIAVKINDTPLLANVGIQPNGVFTIRLSQVLEPNDTISIQGNSATAYAHISGVEVA</sequence>